<evidence type="ECO:0000313" key="3">
    <source>
        <dbReference type="EMBL" id="KTD74535.1"/>
    </source>
</evidence>
<dbReference type="Pfam" id="PF18534">
    <property type="entry name" value="HBD"/>
    <property type="match status" value="1"/>
</dbReference>
<reference evidence="3 4" key="1">
    <citation type="submission" date="2015-11" db="EMBL/GenBank/DDBJ databases">
        <title>Genomic analysis of 38 Legionella species identifies large and diverse effector repertoires.</title>
        <authorList>
            <person name="Burstein D."/>
            <person name="Amaro F."/>
            <person name="Zusman T."/>
            <person name="Lifshitz Z."/>
            <person name="Cohen O."/>
            <person name="Gilbert J.A."/>
            <person name="Pupko T."/>
            <person name="Shuman H.A."/>
            <person name="Segal G."/>
        </authorList>
    </citation>
    <scope>NUCLEOTIDE SEQUENCE [LARGE SCALE GENOMIC DNA]</scope>
    <source>
        <strain evidence="3 4">ATCC 49180</strain>
    </source>
</reference>
<dbReference type="InterPro" id="IPR041321">
    <property type="entry name" value="Lpg0393_HBD"/>
</dbReference>
<dbReference type="PATRIC" id="fig|40335.7.peg.2540"/>
<dbReference type="InterPro" id="IPR054178">
    <property type="entry name" value="Lpg0393-like_VPS9"/>
</dbReference>
<comment type="caution">
    <text evidence="3">The sequence shown here is derived from an EMBL/GenBank/DDBJ whole genome shotgun (WGS) entry which is preliminary data.</text>
</comment>
<keyword evidence="4" id="KW-1185">Reference proteome</keyword>
<evidence type="ECO:0000259" key="2">
    <source>
        <dbReference type="Pfam" id="PF22035"/>
    </source>
</evidence>
<accession>A0A0W0ZZJ1</accession>
<dbReference type="AlphaFoldDB" id="A0A0W0ZZJ1"/>
<dbReference type="OrthoDB" id="5648585at2"/>
<feature type="domain" description="Lpg0393 helical bundle" evidence="1">
    <location>
        <begin position="165"/>
        <end position="248"/>
    </location>
</feature>
<gene>
    <name evidence="3" type="ORF">Ltuc_2382</name>
</gene>
<dbReference type="RefSeq" id="WP_058521488.1">
    <property type="nucleotide sequence ID" value="NZ_CAAAIP010000003.1"/>
</dbReference>
<organism evidence="3 4">
    <name type="scientific">Legionella tucsonensis</name>
    <dbReference type="NCBI Taxonomy" id="40335"/>
    <lineage>
        <taxon>Bacteria</taxon>
        <taxon>Pseudomonadati</taxon>
        <taxon>Pseudomonadota</taxon>
        <taxon>Gammaproteobacteria</taxon>
        <taxon>Legionellales</taxon>
        <taxon>Legionellaceae</taxon>
        <taxon>Legionella</taxon>
    </lineage>
</organism>
<dbReference type="EMBL" id="LNZA01000001">
    <property type="protein sequence ID" value="KTD74535.1"/>
    <property type="molecule type" value="Genomic_DNA"/>
</dbReference>
<sequence>MLSASSEYIQALHEGKYLQFLGWTDFITHTYALKDADDTVNFLIFEWLNNGYLEEDAKKLAVLQAVYDLEFRPLRGKLDYSLKAITVALFICMVFQKFGVDVTLSPEKKVKRDAVNQLIEEKLGELNVFAYKERLEEVQSQFYLWVENVDEKEVSDVFQKVDAITRPRYLLEDYILHLERIKLKDDELYATRLSMANRFLRYLYEQTELTQEVAEVIATYASSLREFHPGKKEVDQLDEISPPSTLEHTWRWVTGIGIGFFSIVLREKSIGEFISGAIVTNEINTINSELKKIG</sequence>
<dbReference type="STRING" id="40335.Ltuc_2382"/>
<name>A0A0W0ZZJ1_9GAMM</name>
<dbReference type="Proteomes" id="UP000054693">
    <property type="component" value="Unassembled WGS sequence"/>
</dbReference>
<evidence type="ECO:0000259" key="1">
    <source>
        <dbReference type="Pfam" id="PF18534"/>
    </source>
</evidence>
<feature type="domain" description="Lpg0393-like VPS9-like" evidence="2">
    <location>
        <begin position="5"/>
        <end position="137"/>
    </location>
</feature>
<proteinExistence type="predicted"/>
<evidence type="ECO:0000313" key="4">
    <source>
        <dbReference type="Proteomes" id="UP000054693"/>
    </source>
</evidence>
<dbReference type="Pfam" id="PF22035">
    <property type="entry name" value="Lpg0393_VPS9"/>
    <property type="match status" value="1"/>
</dbReference>
<protein>
    <submittedName>
        <fullName evidence="3">Uncharacterized protein</fullName>
    </submittedName>
</protein>